<feature type="region of interest" description="Disordered" evidence="1">
    <location>
        <begin position="138"/>
        <end position="158"/>
    </location>
</feature>
<gene>
    <name evidence="2" type="ORF">TWF696_006504</name>
</gene>
<evidence type="ECO:0000313" key="2">
    <source>
        <dbReference type="EMBL" id="KAK6350269.1"/>
    </source>
</evidence>
<protein>
    <submittedName>
        <fullName evidence="2">Uncharacterized protein</fullName>
    </submittedName>
</protein>
<reference evidence="2 3" key="1">
    <citation type="submission" date="2019-10" db="EMBL/GenBank/DDBJ databases">
        <authorList>
            <person name="Palmer J.M."/>
        </authorList>
    </citation>
    <scope>NUCLEOTIDE SEQUENCE [LARGE SCALE GENOMIC DNA]</scope>
    <source>
        <strain evidence="2 3">TWF696</strain>
    </source>
</reference>
<dbReference type="AlphaFoldDB" id="A0AAV9UYW1"/>
<feature type="region of interest" description="Disordered" evidence="1">
    <location>
        <begin position="29"/>
        <end position="54"/>
    </location>
</feature>
<name>A0AAV9UYW1_9PEZI</name>
<keyword evidence="3" id="KW-1185">Reference proteome</keyword>
<proteinExistence type="predicted"/>
<evidence type="ECO:0000313" key="3">
    <source>
        <dbReference type="Proteomes" id="UP001375240"/>
    </source>
</evidence>
<accession>A0AAV9UYW1</accession>
<comment type="caution">
    <text evidence="2">The sequence shown here is derived from an EMBL/GenBank/DDBJ whole genome shotgun (WGS) entry which is preliminary data.</text>
</comment>
<dbReference type="EMBL" id="JAVHNQ010000004">
    <property type="protein sequence ID" value="KAK6350269.1"/>
    <property type="molecule type" value="Genomic_DNA"/>
</dbReference>
<dbReference type="Proteomes" id="UP001375240">
    <property type="component" value="Unassembled WGS sequence"/>
</dbReference>
<organism evidence="2 3">
    <name type="scientific">Orbilia brochopaga</name>
    <dbReference type="NCBI Taxonomy" id="3140254"/>
    <lineage>
        <taxon>Eukaryota</taxon>
        <taxon>Fungi</taxon>
        <taxon>Dikarya</taxon>
        <taxon>Ascomycota</taxon>
        <taxon>Pezizomycotina</taxon>
        <taxon>Orbiliomycetes</taxon>
        <taxon>Orbiliales</taxon>
        <taxon>Orbiliaceae</taxon>
        <taxon>Orbilia</taxon>
    </lineage>
</organism>
<sequence>MSAPDAPPPSPASGASTAIDNLTELMANAEIQDEELHTPGPIRRTPQHRVPHPSPFMTREQFLAEMQGPWPQETLQRLSDASRRAQALLFHHRDDPDPLAEDEEVRIDIPGQWPHMQMPQLWAATRRAYDLISHNMRHPLAGNDRENEDPNSRGTQAG</sequence>
<evidence type="ECO:0000256" key="1">
    <source>
        <dbReference type="SAM" id="MobiDB-lite"/>
    </source>
</evidence>